<evidence type="ECO:0000313" key="6">
    <source>
        <dbReference type="Proteomes" id="UP001141552"/>
    </source>
</evidence>
<keyword evidence="2" id="KW-0472">Membrane</keyword>
<reference evidence="5" key="2">
    <citation type="journal article" date="2023" name="Plants (Basel)">
        <title>Annotation of the Turnera subulata (Passifloraceae) Draft Genome Reveals the S-Locus Evolved after the Divergence of Turneroideae from Passifloroideae in a Stepwise Manner.</title>
        <authorList>
            <person name="Henning P.M."/>
            <person name="Roalson E.H."/>
            <person name="Mir W."/>
            <person name="McCubbin A.G."/>
            <person name="Shore J.S."/>
        </authorList>
    </citation>
    <scope>NUCLEOTIDE SEQUENCE</scope>
    <source>
        <strain evidence="5">F60SS</strain>
    </source>
</reference>
<dbReference type="Pfam" id="PF00005">
    <property type="entry name" value="ABC_tran"/>
    <property type="match status" value="1"/>
</dbReference>
<evidence type="ECO:0000259" key="4">
    <source>
        <dbReference type="Pfam" id="PF08370"/>
    </source>
</evidence>
<dbReference type="PANTHER" id="PTHR48040:SF18">
    <property type="entry name" value="PLEIOTROPIC DRUG RESISTANCE PROTEIN 3-LIKE ISOFORM X1"/>
    <property type="match status" value="1"/>
</dbReference>
<dbReference type="InterPro" id="IPR027417">
    <property type="entry name" value="P-loop_NTPase"/>
</dbReference>
<dbReference type="OrthoDB" id="66620at2759"/>
<protein>
    <recommendedName>
        <fullName evidence="7">ABC transporter domain-containing protein</fullName>
    </recommendedName>
</protein>
<dbReference type="GO" id="GO:0005524">
    <property type="term" value="F:ATP binding"/>
    <property type="evidence" value="ECO:0007669"/>
    <property type="project" value="InterPro"/>
</dbReference>
<evidence type="ECO:0000256" key="2">
    <source>
        <dbReference type="SAM" id="Phobius"/>
    </source>
</evidence>
<dbReference type="AlphaFoldDB" id="A0A9Q0IXL8"/>
<sequence length="400" mass="45664">MTPAIPNSESLFHNNHGAQAISEGEAPEKKGGEDMDDQLQRAAVERLPTFRRVKLSLFGDDNDKKGRNSIVVDQEAAARKRVVDVTKLGALERHVFIERLITKVEEDNLRLLTKFKERIDRMTLLLGPPGCGKTTLLKALSGKLQNQSLKVTGEITYNGYKFNEFVPQKTSAYISQYDQHISEMTVRETLDFSARCQGIGNRADLMEEICRKEKQAGIIPEPDIDTYMKAISAEGLKRTLQTDYILKVVSRKDQAQYWHLHEQPHHFVSVDKLVNIFQEFHVGKKLREELSAPSDKSDTKKNALSFDKYSSRMELFKACMDREWLLIKRDAFVYVSRTLQVSSSNVTMGQVALAQRSLDYNDNYYWISVAALLGFWMIFNIGFTFALSYLEAPGRSRMTI</sequence>
<accession>A0A9Q0IXL8</accession>
<keyword evidence="2" id="KW-0812">Transmembrane</keyword>
<dbReference type="Gene3D" id="3.40.50.300">
    <property type="entry name" value="P-loop containing nucleotide triphosphate hydrolases"/>
    <property type="match status" value="1"/>
</dbReference>
<dbReference type="GO" id="GO:0016887">
    <property type="term" value="F:ATP hydrolysis activity"/>
    <property type="evidence" value="ECO:0007669"/>
    <property type="project" value="InterPro"/>
</dbReference>
<keyword evidence="2" id="KW-1133">Transmembrane helix</keyword>
<evidence type="ECO:0000259" key="3">
    <source>
        <dbReference type="Pfam" id="PF00005"/>
    </source>
</evidence>
<feature type="compositionally biased region" description="Polar residues" evidence="1">
    <location>
        <begin position="1"/>
        <end position="17"/>
    </location>
</feature>
<comment type="caution">
    <text evidence="5">The sequence shown here is derived from an EMBL/GenBank/DDBJ whole genome shotgun (WGS) entry which is preliminary data.</text>
</comment>
<dbReference type="Proteomes" id="UP001141552">
    <property type="component" value="Unassembled WGS sequence"/>
</dbReference>
<dbReference type="Pfam" id="PF08370">
    <property type="entry name" value="PDR_assoc"/>
    <property type="match status" value="1"/>
</dbReference>
<dbReference type="EMBL" id="JAKUCV010007605">
    <property type="protein sequence ID" value="KAJ4822691.1"/>
    <property type="molecule type" value="Genomic_DNA"/>
</dbReference>
<dbReference type="InterPro" id="IPR003439">
    <property type="entry name" value="ABC_transporter-like_ATP-bd"/>
</dbReference>
<name>A0A9Q0IXL8_9ROSI</name>
<reference evidence="5" key="1">
    <citation type="submission" date="2022-02" db="EMBL/GenBank/DDBJ databases">
        <authorList>
            <person name="Henning P.M."/>
            <person name="McCubbin A.G."/>
            <person name="Shore J.S."/>
        </authorList>
    </citation>
    <scope>NUCLEOTIDE SEQUENCE</scope>
    <source>
        <strain evidence="5">F60SS</strain>
        <tissue evidence="5">Leaves</tissue>
    </source>
</reference>
<feature type="domain" description="ABC transporter" evidence="3">
    <location>
        <begin position="120"/>
        <end position="207"/>
    </location>
</feature>
<evidence type="ECO:0000256" key="1">
    <source>
        <dbReference type="SAM" id="MobiDB-lite"/>
    </source>
</evidence>
<gene>
    <name evidence="5" type="ORF">Tsubulata_024895</name>
</gene>
<evidence type="ECO:0008006" key="7">
    <source>
        <dbReference type="Google" id="ProtNLM"/>
    </source>
</evidence>
<dbReference type="InterPro" id="IPR013581">
    <property type="entry name" value="PDR_assoc"/>
</dbReference>
<feature type="region of interest" description="Disordered" evidence="1">
    <location>
        <begin position="1"/>
        <end position="34"/>
    </location>
</feature>
<feature type="non-terminal residue" evidence="5">
    <location>
        <position position="1"/>
    </location>
</feature>
<feature type="transmembrane region" description="Helical" evidence="2">
    <location>
        <begin position="364"/>
        <end position="390"/>
    </location>
</feature>
<dbReference type="PANTHER" id="PTHR48040">
    <property type="entry name" value="PLEIOTROPIC DRUG RESISTANCE PROTEIN 1-LIKE ISOFORM X1"/>
    <property type="match status" value="1"/>
</dbReference>
<keyword evidence="6" id="KW-1185">Reference proteome</keyword>
<proteinExistence type="predicted"/>
<feature type="domain" description="Plant PDR ABC transporter associated" evidence="4">
    <location>
        <begin position="342"/>
        <end position="400"/>
    </location>
</feature>
<dbReference type="SUPFAM" id="SSF52540">
    <property type="entry name" value="P-loop containing nucleoside triphosphate hydrolases"/>
    <property type="match status" value="1"/>
</dbReference>
<evidence type="ECO:0000313" key="5">
    <source>
        <dbReference type="EMBL" id="KAJ4822691.1"/>
    </source>
</evidence>
<organism evidence="5 6">
    <name type="scientific">Turnera subulata</name>
    <dbReference type="NCBI Taxonomy" id="218843"/>
    <lineage>
        <taxon>Eukaryota</taxon>
        <taxon>Viridiplantae</taxon>
        <taxon>Streptophyta</taxon>
        <taxon>Embryophyta</taxon>
        <taxon>Tracheophyta</taxon>
        <taxon>Spermatophyta</taxon>
        <taxon>Magnoliopsida</taxon>
        <taxon>eudicotyledons</taxon>
        <taxon>Gunneridae</taxon>
        <taxon>Pentapetalae</taxon>
        <taxon>rosids</taxon>
        <taxon>fabids</taxon>
        <taxon>Malpighiales</taxon>
        <taxon>Passifloraceae</taxon>
        <taxon>Turnera</taxon>
    </lineage>
</organism>